<dbReference type="KEGG" id="llh:I41_15270"/>
<dbReference type="EMBL" id="CP036339">
    <property type="protein sequence ID" value="QDT72354.1"/>
    <property type="molecule type" value="Genomic_DNA"/>
</dbReference>
<dbReference type="InterPro" id="IPR027417">
    <property type="entry name" value="P-loop_NTPase"/>
</dbReference>
<name>A0A517TVF9_9BACT</name>
<dbReference type="OrthoDB" id="266185at2"/>
<evidence type="ECO:0000313" key="2">
    <source>
        <dbReference type="Proteomes" id="UP000317909"/>
    </source>
</evidence>
<dbReference type="Pfam" id="PF10364">
    <property type="entry name" value="NKWYS"/>
    <property type="match status" value="1"/>
</dbReference>
<dbReference type="Proteomes" id="UP000317909">
    <property type="component" value="Chromosome"/>
</dbReference>
<reference evidence="1 2" key="1">
    <citation type="submission" date="2019-02" db="EMBL/GenBank/DDBJ databases">
        <title>Deep-cultivation of Planctomycetes and their phenomic and genomic characterization uncovers novel biology.</title>
        <authorList>
            <person name="Wiegand S."/>
            <person name="Jogler M."/>
            <person name="Boedeker C."/>
            <person name="Pinto D."/>
            <person name="Vollmers J."/>
            <person name="Rivas-Marin E."/>
            <person name="Kohn T."/>
            <person name="Peeters S.H."/>
            <person name="Heuer A."/>
            <person name="Rast P."/>
            <person name="Oberbeckmann S."/>
            <person name="Bunk B."/>
            <person name="Jeske O."/>
            <person name="Meyerdierks A."/>
            <person name="Storesund J.E."/>
            <person name="Kallscheuer N."/>
            <person name="Luecker S."/>
            <person name="Lage O.M."/>
            <person name="Pohl T."/>
            <person name="Merkel B.J."/>
            <person name="Hornburger P."/>
            <person name="Mueller R.-W."/>
            <person name="Bruemmer F."/>
            <person name="Labrenz M."/>
            <person name="Spormann A.M."/>
            <person name="Op den Camp H."/>
            <person name="Overmann J."/>
            <person name="Amann R."/>
            <person name="Jetten M.S.M."/>
            <person name="Mascher T."/>
            <person name="Medema M.H."/>
            <person name="Devos D.P."/>
            <person name="Kaster A.-K."/>
            <person name="Ovreas L."/>
            <person name="Rohde M."/>
            <person name="Galperin M.Y."/>
            <person name="Jogler C."/>
        </authorList>
    </citation>
    <scope>NUCLEOTIDE SEQUENCE [LARGE SCALE GENOMIC DNA]</scope>
    <source>
        <strain evidence="1 2">I41</strain>
    </source>
</reference>
<proteinExistence type="predicted"/>
<evidence type="ECO:0000313" key="1">
    <source>
        <dbReference type="EMBL" id="QDT72354.1"/>
    </source>
</evidence>
<keyword evidence="2" id="KW-1185">Reference proteome</keyword>
<sequence>MIHAIARYVTLSARLHLKGEAPVIVYSKERTGSVALYNSLVAAGVPAIATHYLDPAKIGAGKLSGSAQWASKHVVQPRRRAKFITLVRNPVDNLLSTFARSEFVDKPRALAMSPNAALDVTADELAARFRRYMDDGELRRELEWFDAEFRVALGIDVFDFPFDATLGYSRISSGPFDALILRTELTDSDKANAVAQFLNLPEFAMAHGPVTVSDAPGVAGEQADYREQYRELKRRVVIPRPHWDAIISSKVARHFITDGELARSREQVEVVNEPATESPASYAT</sequence>
<protein>
    <submittedName>
        <fullName evidence="1">Capsular polysaccharide synthesis protein</fullName>
    </submittedName>
</protein>
<dbReference type="AlphaFoldDB" id="A0A517TVF9"/>
<gene>
    <name evidence="1" type="ORF">I41_15270</name>
</gene>
<dbReference type="RefSeq" id="WP_145431934.1">
    <property type="nucleotide sequence ID" value="NZ_CP036339.1"/>
</dbReference>
<accession>A0A517TVF9</accession>
<dbReference type="SUPFAM" id="SSF52540">
    <property type="entry name" value="P-loop containing nucleoside triphosphate hydrolases"/>
    <property type="match status" value="1"/>
</dbReference>
<dbReference type="InterPro" id="IPR018831">
    <property type="entry name" value="Uncharacterised_NKWYS"/>
</dbReference>
<organism evidence="1 2">
    <name type="scientific">Lacipirellula limnantheis</name>
    <dbReference type="NCBI Taxonomy" id="2528024"/>
    <lineage>
        <taxon>Bacteria</taxon>
        <taxon>Pseudomonadati</taxon>
        <taxon>Planctomycetota</taxon>
        <taxon>Planctomycetia</taxon>
        <taxon>Pirellulales</taxon>
        <taxon>Lacipirellulaceae</taxon>
        <taxon>Lacipirellula</taxon>
    </lineage>
</organism>